<feature type="signal peptide" evidence="2">
    <location>
        <begin position="1"/>
        <end position="25"/>
    </location>
</feature>
<dbReference type="OrthoDB" id="7346546at2"/>
<evidence type="ECO:0000313" key="4">
    <source>
        <dbReference type="Proteomes" id="UP000241771"/>
    </source>
</evidence>
<sequence length="219" mass="24208">MNNLTKLSLSSLAVAAALVTTAASAEETFRQHGAHVHGEVELNMAKEGNQVLLEVNAPGADVVGFEHAPTNAEQESAIEDAIKKLKNAESLFVFSQAANCQLDQAMVDETLTKDSHDDHGHHDNHDNHDNHDHHEGHDHDDHAHHDKHDDHKDHDHDHDGHGEFNAQYAFTCENIDKLSQLDAQWFNTFPSTESITINAITEAEQLSGKLQPGSTVFKF</sequence>
<reference evidence="3 4" key="1">
    <citation type="submission" date="2018-01" db="EMBL/GenBank/DDBJ databases">
        <title>Whole genome sequencing of Histamine producing bacteria.</title>
        <authorList>
            <person name="Butler K."/>
        </authorList>
    </citation>
    <scope>NUCLEOTIDE SEQUENCE [LARGE SCALE GENOMIC DNA]</scope>
    <source>
        <strain evidence="3 4">DSM 100436</strain>
    </source>
</reference>
<feature type="chain" id="PRO_5015543300" evidence="2">
    <location>
        <begin position="26"/>
        <end position="219"/>
    </location>
</feature>
<accession>A0A2T3NIT5</accession>
<dbReference type="EMBL" id="PYMA01000017">
    <property type="protein sequence ID" value="PSW15166.1"/>
    <property type="molecule type" value="Genomic_DNA"/>
</dbReference>
<gene>
    <name evidence="3" type="ORF">C9I98_21275</name>
</gene>
<name>A0A2T3NIT5_9GAMM</name>
<organism evidence="3 4">
    <name type="scientific">Photobacterium sanctipauli</name>
    <dbReference type="NCBI Taxonomy" id="1342794"/>
    <lineage>
        <taxon>Bacteria</taxon>
        <taxon>Pseudomonadati</taxon>
        <taxon>Pseudomonadota</taxon>
        <taxon>Gammaproteobacteria</taxon>
        <taxon>Vibrionales</taxon>
        <taxon>Vibrionaceae</taxon>
        <taxon>Photobacterium</taxon>
    </lineage>
</organism>
<dbReference type="RefSeq" id="WP_036831604.1">
    <property type="nucleotide sequence ID" value="NZ_JGVO01001595.1"/>
</dbReference>
<keyword evidence="4" id="KW-1185">Reference proteome</keyword>
<keyword evidence="2" id="KW-0732">Signal</keyword>
<proteinExistence type="predicted"/>
<evidence type="ECO:0000313" key="3">
    <source>
        <dbReference type="EMBL" id="PSW15166.1"/>
    </source>
</evidence>
<evidence type="ECO:0000256" key="1">
    <source>
        <dbReference type="SAM" id="MobiDB-lite"/>
    </source>
</evidence>
<dbReference type="InterPro" id="IPR021253">
    <property type="entry name" value="ZrgA-like"/>
</dbReference>
<dbReference type="AlphaFoldDB" id="A0A2T3NIT5"/>
<protein>
    <submittedName>
        <fullName evidence="3">DUF2796 domain-containing protein</fullName>
    </submittedName>
</protein>
<feature type="region of interest" description="Disordered" evidence="1">
    <location>
        <begin position="113"/>
        <end position="162"/>
    </location>
</feature>
<dbReference type="Pfam" id="PF10986">
    <property type="entry name" value="ZrgA"/>
    <property type="match status" value="1"/>
</dbReference>
<evidence type="ECO:0000256" key="2">
    <source>
        <dbReference type="SAM" id="SignalP"/>
    </source>
</evidence>
<comment type="caution">
    <text evidence="3">The sequence shown here is derived from an EMBL/GenBank/DDBJ whole genome shotgun (WGS) entry which is preliminary data.</text>
</comment>
<dbReference type="Proteomes" id="UP000241771">
    <property type="component" value="Unassembled WGS sequence"/>
</dbReference>